<sequence length="569" mass="62522">MLLMILAGLTEGSGILLLVPLLQSLQSAAVTHNVSGQMLQRMAELGVPTSTSFLMGIVLLLIILRATLLYARERLSTIMQHQLVDKMRLRSFALLLHAEWRWLTQQNQSDQANSLLVDINRIGVGFNFLLGLLASLMTLLAYLIAAVSLSWQVTLLAFISGGLILLVLSGQRKQALSLGQQLGQANRSMQATVQQSLAGIKLAKILGQESSFIERFDHTIATLREQQLAFQKDTSLSKVLFQIFGATLLIGYLLAGLNLWHIEVAQLLTLVIVFGRMIPLFMSAQQQLHHCLHALPALEDAQRLQDAYRVNAEPTKLDSHQPIVIGKQIQLKNVSFQYPGKNSPSLAQVSLTLKVHTTTAVIGHSGAGKSTLADLLMGLLAADSGEILLDDILLTGPLRRQWRQSVAYVPQEVFLFNDSIRNNLLWGNPKASEADLLKALTLAAAEFVFDLPNQLDTMVGDGGVRLSGGERQRIVLARALLKQPTLLILDEATSALDVENEQRIRQAIENLHGNMTVLVIGHRLPTLEHADQVIKLEQGSVVAQGTWQQLKQQHGGDDASKKAITRLNF</sequence>
<feature type="domain" description="ABC transmembrane type-1" evidence="9">
    <location>
        <begin position="1"/>
        <end position="289"/>
    </location>
</feature>
<evidence type="ECO:0000256" key="6">
    <source>
        <dbReference type="ARBA" id="ARBA00023136"/>
    </source>
</evidence>
<feature type="transmembrane region" description="Helical" evidence="7">
    <location>
        <begin position="151"/>
        <end position="168"/>
    </location>
</feature>
<dbReference type="PANTHER" id="PTHR24221">
    <property type="entry name" value="ATP-BINDING CASSETTE SUB-FAMILY B"/>
    <property type="match status" value="1"/>
</dbReference>
<name>A0ABX8DFW3_9GAMM</name>
<keyword evidence="5 7" id="KW-1133">Transmembrane helix</keyword>
<dbReference type="RefSeq" id="WP_213682226.1">
    <property type="nucleotide sequence ID" value="NZ_CP074572.1"/>
</dbReference>
<dbReference type="InterPro" id="IPR039421">
    <property type="entry name" value="Type_1_exporter"/>
</dbReference>
<dbReference type="InterPro" id="IPR003439">
    <property type="entry name" value="ABC_transporter-like_ATP-bd"/>
</dbReference>
<evidence type="ECO:0000313" key="11">
    <source>
        <dbReference type="Proteomes" id="UP000676428"/>
    </source>
</evidence>
<evidence type="ECO:0000256" key="3">
    <source>
        <dbReference type="ARBA" id="ARBA00022741"/>
    </source>
</evidence>
<organism evidence="10 11">
    <name type="scientific">Shewanella dokdonensis</name>
    <dbReference type="NCBI Taxonomy" id="712036"/>
    <lineage>
        <taxon>Bacteria</taxon>
        <taxon>Pseudomonadati</taxon>
        <taxon>Pseudomonadota</taxon>
        <taxon>Gammaproteobacteria</taxon>
        <taxon>Alteromonadales</taxon>
        <taxon>Shewanellaceae</taxon>
        <taxon>Shewanella</taxon>
    </lineage>
</organism>
<proteinExistence type="predicted"/>
<keyword evidence="4 10" id="KW-0067">ATP-binding</keyword>
<dbReference type="SUPFAM" id="SSF90123">
    <property type="entry name" value="ABC transporter transmembrane region"/>
    <property type="match status" value="1"/>
</dbReference>
<accession>A0ABX8DFW3</accession>
<evidence type="ECO:0000256" key="7">
    <source>
        <dbReference type="SAM" id="Phobius"/>
    </source>
</evidence>
<protein>
    <submittedName>
        <fullName evidence="10">ABC transporter ATP-binding protein</fullName>
    </submittedName>
</protein>
<dbReference type="Gene3D" id="1.20.1560.10">
    <property type="entry name" value="ABC transporter type 1, transmembrane domain"/>
    <property type="match status" value="1"/>
</dbReference>
<reference evidence="10 11" key="1">
    <citation type="journal article" date="2012" name="Int. J. Syst. Evol. Microbiol.">
        <title>Shewanella dokdonensis sp. nov., isolated from seawater.</title>
        <authorList>
            <person name="Sung H.R."/>
            <person name="Yoon J.H."/>
            <person name="Ghim S.Y."/>
        </authorList>
    </citation>
    <scope>NUCLEOTIDE SEQUENCE [LARGE SCALE GENOMIC DNA]</scope>
    <source>
        <strain evidence="10 11">DSM 23626</strain>
    </source>
</reference>
<dbReference type="InterPro" id="IPR017871">
    <property type="entry name" value="ABC_transporter-like_CS"/>
</dbReference>
<evidence type="ECO:0000313" key="10">
    <source>
        <dbReference type="EMBL" id="QVK23606.1"/>
    </source>
</evidence>
<dbReference type="Pfam" id="PF00664">
    <property type="entry name" value="ABC_membrane"/>
    <property type="match status" value="1"/>
</dbReference>
<dbReference type="PANTHER" id="PTHR24221:SF654">
    <property type="entry name" value="ATP-BINDING CASSETTE SUB-FAMILY B MEMBER 6"/>
    <property type="match status" value="1"/>
</dbReference>
<dbReference type="PROSITE" id="PS00211">
    <property type="entry name" value="ABC_TRANSPORTER_1"/>
    <property type="match status" value="1"/>
</dbReference>
<feature type="domain" description="ABC transporter" evidence="8">
    <location>
        <begin position="329"/>
        <end position="563"/>
    </location>
</feature>
<evidence type="ECO:0000256" key="2">
    <source>
        <dbReference type="ARBA" id="ARBA00022692"/>
    </source>
</evidence>
<keyword evidence="11" id="KW-1185">Reference proteome</keyword>
<feature type="transmembrane region" description="Helical" evidence="7">
    <location>
        <begin position="124"/>
        <end position="145"/>
    </location>
</feature>
<evidence type="ECO:0000256" key="5">
    <source>
        <dbReference type="ARBA" id="ARBA00022989"/>
    </source>
</evidence>
<evidence type="ECO:0000259" key="8">
    <source>
        <dbReference type="PROSITE" id="PS50893"/>
    </source>
</evidence>
<keyword evidence="3" id="KW-0547">Nucleotide-binding</keyword>
<feature type="transmembrane region" description="Helical" evidence="7">
    <location>
        <begin position="239"/>
        <end position="258"/>
    </location>
</feature>
<dbReference type="Pfam" id="PF00005">
    <property type="entry name" value="ABC_tran"/>
    <property type="match status" value="1"/>
</dbReference>
<dbReference type="PROSITE" id="PS50929">
    <property type="entry name" value="ABC_TM1F"/>
    <property type="match status" value="1"/>
</dbReference>
<evidence type="ECO:0000256" key="1">
    <source>
        <dbReference type="ARBA" id="ARBA00004651"/>
    </source>
</evidence>
<dbReference type="SUPFAM" id="SSF52540">
    <property type="entry name" value="P-loop containing nucleoside triphosphate hydrolases"/>
    <property type="match status" value="1"/>
</dbReference>
<dbReference type="EMBL" id="CP074572">
    <property type="protein sequence ID" value="QVK23606.1"/>
    <property type="molecule type" value="Genomic_DNA"/>
</dbReference>
<dbReference type="GO" id="GO:0005524">
    <property type="term" value="F:ATP binding"/>
    <property type="evidence" value="ECO:0007669"/>
    <property type="project" value="UniProtKB-KW"/>
</dbReference>
<dbReference type="SMART" id="SM00382">
    <property type="entry name" value="AAA"/>
    <property type="match status" value="1"/>
</dbReference>
<dbReference type="PROSITE" id="PS50893">
    <property type="entry name" value="ABC_TRANSPORTER_2"/>
    <property type="match status" value="1"/>
</dbReference>
<comment type="subcellular location">
    <subcellularLocation>
        <location evidence="1">Cell membrane</location>
        <topology evidence="1">Multi-pass membrane protein</topology>
    </subcellularLocation>
</comment>
<keyword evidence="6 7" id="KW-0472">Membrane</keyword>
<keyword evidence="2 7" id="KW-0812">Transmembrane</keyword>
<gene>
    <name evidence="10" type="ORF">KHX94_02415</name>
</gene>
<evidence type="ECO:0000259" key="9">
    <source>
        <dbReference type="PROSITE" id="PS50929"/>
    </source>
</evidence>
<dbReference type="InterPro" id="IPR003593">
    <property type="entry name" value="AAA+_ATPase"/>
</dbReference>
<dbReference type="Gene3D" id="3.40.50.300">
    <property type="entry name" value="P-loop containing nucleotide triphosphate hydrolases"/>
    <property type="match status" value="1"/>
</dbReference>
<feature type="transmembrane region" description="Helical" evidence="7">
    <location>
        <begin position="52"/>
        <end position="71"/>
    </location>
</feature>
<evidence type="ECO:0000256" key="4">
    <source>
        <dbReference type="ARBA" id="ARBA00022840"/>
    </source>
</evidence>
<dbReference type="Proteomes" id="UP000676428">
    <property type="component" value="Chromosome"/>
</dbReference>
<dbReference type="InterPro" id="IPR036640">
    <property type="entry name" value="ABC1_TM_sf"/>
</dbReference>
<dbReference type="InterPro" id="IPR011527">
    <property type="entry name" value="ABC1_TM_dom"/>
</dbReference>
<dbReference type="InterPro" id="IPR027417">
    <property type="entry name" value="P-loop_NTPase"/>
</dbReference>